<dbReference type="EMBL" id="REFZ01000010">
    <property type="protein sequence ID" value="RQG99215.1"/>
    <property type="molecule type" value="Genomic_DNA"/>
</dbReference>
<evidence type="ECO:0000313" key="5">
    <source>
        <dbReference type="Proteomes" id="UP000281431"/>
    </source>
</evidence>
<dbReference type="CDD" id="cd00146">
    <property type="entry name" value="PKD"/>
    <property type="match status" value="1"/>
</dbReference>
<dbReference type="InterPro" id="IPR052750">
    <property type="entry name" value="GH18_Chitinase"/>
</dbReference>
<accession>A0A3N6PKG1</accession>
<dbReference type="SUPFAM" id="SSF49299">
    <property type="entry name" value="PKD domain"/>
    <property type="match status" value="1"/>
</dbReference>
<dbReference type="InterPro" id="IPR036573">
    <property type="entry name" value="CBM_sf_5/12"/>
</dbReference>
<gene>
    <name evidence="4" type="ORF">EA472_15230</name>
</gene>
<keyword evidence="1" id="KW-0378">Hydrolase</keyword>
<evidence type="ECO:0000256" key="1">
    <source>
        <dbReference type="ARBA" id="ARBA00022801"/>
    </source>
</evidence>
<dbReference type="InterPro" id="IPR013783">
    <property type="entry name" value="Ig-like_fold"/>
</dbReference>
<dbReference type="InterPro" id="IPR022409">
    <property type="entry name" value="PKD/Chitinase_dom"/>
</dbReference>
<dbReference type="PANTHER" id="PTHR42976">
    <property type="entry name" value="BIFUNCTIONAL CHITINASE/LYSOZYME-RELATED"/>
    <property type="match status" value="1"/>
</dbReference>
<dbReference type="InterPro" id="IPR003610">
    <property type="entry name" value="CBM5/12"/>
</dbReference>
<dbReference type="GO" id="GO:0005576">
    <property type="term" value="C:extracellular region"/>
    <property type="evidence" value="ECO:0007669"/>
    <property type="project" value="InterPro"/>
</dbReference>
<dbReference type="CDD" id="cd12215">
    <property type="entry name" value="ChiC_BD"/>
    <property type="match status" value="1"/>
</dbReference>
<feature type="region of interest" description="Disordered" evidence="2">
    <location>
        <begin position="77"/>
        <end position="102"/>
    </location>
</feature>
<dbReference type="InterPro" id="IPR035986">
    <property type="entry name" value="PKD_dom_sf"/>
</dbReference>
<dbReference type="Gene3D" id="2.10.10.20">
    <property type="entry name" value="Carbohydrate-binding module superfamily 5/12"/>
    <property type="match status" value="1"/>
</dbReference>
<sequence>MNETRRNVLRSASSISAVLLGASVTSVAQDLPSEWDPDVVYTSGDRVVHDGAIWAARWWTQGDEPGEGEWGPWEYVEDGGFDPEPPEEPTASFSVSESRPTVDESVTFDASDSEGDVESYAWEFDDGTAADGEVVERAFEEAGEHTVSLTVADGDGNADTASRELTVLEDEPDPPDDVVELPEQYFAPYHHMNTVSETTPVEWADEAGTDYFHLAFILGLEDGTPAWDADHDYVVGETEFGDQIRALQERGGQAILSFGGAVGPYLADYYDDPEELADTFGFIIDEYETPYIDIDDEAASSTTNEVRNEALSILQNRRPEVEISYTVRCNSQGVSPSDFDVIVADAIDRGVEIHRLNLMTMNYGSAGEFDDQSVIGTVEGAHEQLSGELPEKSDEEIYAMLGITPMLGLNNTGVVFTPADAEAVLAYAQDNDVGTLAFWSVERDNPGPEEVDPRHSGIDQDPFEFSRTFNQLN</sequence>
<dbReference type="SMART" id="SM00495">
    <property type="entry name" value="ChtBD3"/>
    <property type="match status" value="1"/>
</dbReference>
<dbReference type="GO" id="GO:0030246">
    <property type="term" value="F:carbohydrate binding"/>
    <property type="evidence" value="ECO:0007669"/>
    <property type="project" value="InterPro"/>
</dbReference>
<dbReference type="GO" id="GO:0005975">
    <property type="term" value="P:carbohydrate metabolic process"/>
    <property type="evidence" value="ECO:0007669"/>
    <property type="project" value="InterPro"/>
</dbReference>
<dbReference type="InterPro" id="IPR000601">
    <property type="entry name" value="PKD_dom"/>
</dbReference>
<evidence type="ECO:0000256" key="2">
    <source>
        <dbReference type="SAM" id="MobiDB-lite"/>
    </source>
</evidence>
<dbReference type="Pfam" id="PF02839">
    <property type="entry name" value="CBM_5_12"/>
    <property type="match status" value="1"/>
</dbReference>
<keyword evidence="5" id="KW-1185">Reference proteome</keyword>
<dbReference type="PANTHER" id="PTHR42976:SF1">
    <property type="entry name" value="GH18 DOMAIN-CONTAINING PROTEIN-RELATED"/>
    <property type="match status" value="1"/>
</dbReference>
<dbReference type="AlphaFoldDB" id="A0A3N6PKG1"/>
<dbReference type="SUPFAM" id="SSF51055">
    <property type="entry name" value="Carbohydrate binding domain"/>
    <property type="match status" value="1"/>
</dbReference>
<dbReference type="Gene3D" id="3.20.20.80">
    <property type="entry name" value="Glycosidases"/>
    <property type="match status" value="1"/>
</dbReference>
<organism evidence="4 5">
    <name type="scientific">Natrarchaeobius chitinivorans</name>
    <dbReference type="NCBI Taxonomy" id="1679083"/>
    <lineage>
        <taxon>Archaea</taxon>
        <taxon>Methanobacteriati</taxon>
        <taxon>Methanobacteriota</taxon>
        <taxon>Stenosarchaea group</taxon>
        <taxon>Halobacteria</taxon>
        <taxon>Halobacteriales</taxon>
        <taxon>Natrialbaceae</taxon>
        <taxon>Natrarchaeobius</taxon>
    </lineage>
</organism>
<evidence type="ECO:0000313" key="4">
    <source>
        <dbReference type="EMBL" id="RQG99215.1"/>
    </source>
</evidence>
<dbReference type="PROSITE" id="PS50093">
    <property type="entry name" value="PKD"/>
    <property type="match status" value="1"/>
</dbReference>
<feature type="compositionally biased region" description="Acidic residues" evidence="2">
    <location>
        <begin position="77"/>
        <end position="87"/>
    </location>
</feature>
<dbReference type="GO" id="GO:0004553">
    <property type="term" value="F:hydrolase activity, hydrolyzing O-glycosyl compounds"/>
    <property type="evidence" value="ECO:0007669"/>
    <property type="project" value="InterPro"/>
</dbReference>
<dbReference type="SMART" id="SM00089">
    <property type="entry name" value="PKD"/>
    <property type="match status" value="1"/>
</dbReference>
<reference evidence="4 5" key="1">
    <citation type="submission" date="2018-10" db="EMBL/GenBank/DDBJ databases">
        <title>Natrarchaeobius chitinivorans gen. nov., sp. nov., and Natrarchaeobius haloalkaliphilus sp. nov., alkaliphilic, chitin-utilizing haloarchaea from hypersaline alkaline lakes.</title>
        <authorList>
            <person name="Sorokin D.Y."/>
            <person name="Elcheninov A.G."/>
            <person name="Kostrikina N.A."/>
            <person name="Bale N.J."/>
            <person name="Sinninghe Damste J.S."/>
            <person name="Khijniak T.V."/>
            <person name="Kublanov I.V."/>
            <person name="Toshchakov S.V."/>
        </authorList>
    </citation>
    <scope>NUCLEOTIDE SEQUENCE [LARGE SCALE GENOMIC DNA]</scope>
    <source>
        <strain evidence="4 5">AArcht7</strain>
    </source>
</reference>
<dbReference type="OrthoDB" id="8638at2157"/>
<evidence type="ECO:0000259" key="3">
    <source>
        <dbReference type="PROSITE" id="PS50093"/>
    </source>
</evidence>
<dbReference type="InterPro" id="IPR017853">
    <property type="entry name" value="GH"/>
</dbReference>
<dbReference type="Pfam" id="PF18911">
    <property type="entry name" value="PKD_4"/>
    <property type="match status" value="1"/>
</dbReference>
<proteinExistence type="predicted"/>
<protein>
    <submittedName>
        <fullName evidence="4">PKD domain-containing protein</fullName>
    </submittedName>
</protein>
<name>A0A3N6PKG1_NATCH</name>
<comment type="caution">
    <text evidence="4">The sequence shown here is derived from an EMBL/GenBank/DDBJ whole genome shotgun (WGS) entry which is preliminary data.</text>
</comment>
<dbReference type="Gene3D" id="2.60.40.10">
    <property type="entry name" value="Immunoglobulins"/>
    <property type="match status" value="1"/>
</dbReference>
<feature type="domain" description="PKD" evidence="3">
    <location>
        <begin position="89"/>
        <end position="167"/>
    </location>
</feature>
<dbReference type="Proteomes" id="UP000281431">
    <property type="component" value="Unassembled WGS sequence"/>
</dbReference>
<dbReference type="SUPFAM" id="SSF51445">
    <property type="entry name" value="(Trans)glycosidases"/>
    <property type="match status" value="1"/>
</dbReference>